<gene>
    <name evidence="1" type="ORF">B1A_19425</name>
</gene>
<protein>
    <submittedName>
        <fullName evidence="1">Transposase, IS4 family protein</fullName>
    </submittedName>
</protein>
<accession>T0YHS2</accession>
<reference evidence="1" key="1">
    <citation type="submission" date="2013-08" db="EMBL/GenBank/DDBJ databases">
        <authorList>
            <person name="Mendez C."/>
            <person name="Richter M."/>
            <person name="Ferrer M."/>
            <person name="Sanchez J."/>
        </authorList>
    </citation>
    <scope>NUCLEOTIDE SEQUENCE</scope>
</reference>
<comment type="caution">
    <text evidence="1">The sequence shown here is derived from an EMBL/GenBank/DDBJ whole genome shotgun (WGS) entry which is preliminary data.</text>
</comment>
<organism evidence="1">
    <name type="scientific">mine drainage metagenome</name>
    <dbReference type="NCBI Taxonomy" id="410659"/>
    <lineage>
        <taxon>unclassified sequences</taxon>
        <taxon>metagenomes</taxon>
        <taxon>ecological metagenomes</taxon>
    </lineage>
</organism>
<dbReference type="EMBL" id="AUZX01014327">
    <property type="protein sequence ID" value="EQD32593.1"/>
    <property type="molecule type" value="Genomic_DNA"/>
</dbReference>
<name>T0YHS2_9ZZZZ</name>
<dbReference type="AlphaFoldDB" id="T0YHS2"/>
<reference evidence="1" key="2">
    <citation type="journal article" date="2014" name="ISME J.">
        <title>Microbial stratification in low pH oxic and suboxic macroscopic growths along an acid mine drainage.</title>
        <authorList>
            <person name="Mendez-Garcia C."/>
            <person name="Mesa V."/>
            <person name="Sprenger R.R."/>
            <person name="Richter M."/>
            <person name="Diez M.S."/>
            <person name="Solano J."/>
            <person name="Bargiela R."/>
            <person name="Golyshina O.V."/>
            <person name="Manteca A."/>
            <person name="Ramos J.L."/>
            <person name="Gallego J.R."/>
            <person name="Llorente I."/>
            <person name="Martins Dos Santos V.A."/>
            <person name="Jensen O.N."/>
            <person name="Pelaez A.I."/>
            <person name="Sanchez J."/>
            <person name="Ferrer M."/>
        </authorList>
    </citation>
    <scope>NUCLEOTIDE SEQUENCE</scope>
</reference>
<evidence type="ECO:0000313" key="1">
    <source>
        <dbReference type="EMBL" id="EQD32593.1"/>
    </source>
</evidence>
<sequence length="173" mass="18793">MHVSHIVSRRGEKEYHSYLVRRSYREGGKVKHETVANVSKLPLEALEALSLTLAKKTVIEAGSDFEIISSKRHGASALLYALAKSSGLTDALGKNSKEKNLVLAMIISQALAPSSKLASVSYLSNSTLADELGVSDCDVNDYYAALDWLLEKQTRIESSLIKSHLATGFDAVI</sequence>
<proteinExistence type="predicted"/>